<dbReference type="GO" id="GO:0004829">
    <property type="term" value="F:threonine-tRNA ligase activity"/>
    <property type="evidence" value="ECO:0007669"/>
    <property type="project" value="TreeGrafter"/>
</dbReference>
<sequence>MRASVEGEKVILVPYMKEHVPKYHQWMQDPALLQATGSEPLTLDEEYQMQLSWTQDPHKQTFIVLDKELVVGDFIHGDAHVEAMVGDVNIYMNDLDDSQMAEIEIMIAEPKRVVTESRQGGSGFRRRKQCAHVMAMAVQKLFPDAKVTIGPWIENGVYYDFVMEPLTDKDLKRIEKEMDHIIGRNLPLVRGEVTRDEAQRRIKAISEPYNMEILESIKEVMNGGTFVVGPMLSLLGNIDRKAVELKPVAGAYWRGHTNKLMLRRIYGTAWEDEKQLKAYLHFKEEAKRWDHRCLGQDLDLFSIQDEAGGGLVFWHPKGAIVRHIIEKNSHGTWLDLLYIPHVAKADLWKISGHLDFYKENMYDRMKIDEELYQLRPMNCPYHILKLHSCKDFPIRVAELGTVCRYELSGSLTWSFPCKRFRTGLKKLWEVTKGPMVDFNLLQRFDITNIDSNLEKKRPIMIHRVVLGSLERFFGVLIEHYAGDFPLWLCPTQA</sequence>
<dbReference type="SUPFAM" id="SSF55681">
    <property type="entry name" value="Class II aaRS and biotin synthetases"/>
    <property type="match status" value="1"/>
</dbReference>
<evidence type="ECO:0000313" key="2">
    <source>
        <dbReference type="EMBL" id="KAF5948586.1"/>
    </source>
</evidence>
<dbReference type="AlphaFoldDB" id="A0A7J7H9Y9"/>
<dbReference type="EMBL" id="JACBKZ010000006">
    <property type="protein sequence ID" value="KAF5948586.1"/>
    <property type="molecule type" value="Genomic_DNA"/>
</dbReference>
<dbReference type="InterPro" id="IPR016181">
    <property type="entry name" value="Acyl_CoA_acyltransferase"/>
</dbReference>
<dbReference type="PANTHER" id="PTHR11451:SF44">
    <property type="entry name" value="THREONINE--TRNA LIGASE, CHLOROPLASTIC_MITOCHONDRIAL 2"/>
    <property type="match status" value="1"/>
</dbReference>
<dbReference type="GO" id="GO:0006435">
    <property type="term" value="P:threonyl-tRNA aminoacylation"/>
    <property type="evidence" value="ECO:0007669"/>
    <property type="project" value="TreeGrafter"/>
</dbReference>
<dbReference type="InterPro" id="IPR045864">
    <property type="entry name" value="aa-tRNA-synth_II/BPL/LPL"/>
</dbReference>
<dbReference type="PANTHER" id="PTHR11451">
    <property type="entry name" value="THREONINE-TRNA LIGASE"/>
    <property type="match status" value="1"/>
</dbReference>
<name>A0A7J7H9Y9_CAMSI</name>
<evidence type="ECO:0000313" key="3">
    <source>
        <dbReference type="Proteomes" id="UP000593564"/>
    </source>
</evidence>
<dbReference type="SUPFAM" id="SSF55729">
    <property type="entry name" value="Acyl-CoA N-acyltransferases (Nat)"/>
    <property type="match status" value="1"/>
</dbReference>
<protein>
    <recommendedName>
        <fullName evidence="4">Threonyl-tRNA synthetase</fullName>
    </recommendedName>
</protein>
<dbReference type="Gene3D" id="3.40.630.30">
    <property type="match status" value="1"/>
</dbReference>
<dbReference type="Gene3D" id="3.30.54.20">
    <property type="match status" value="1"/>
</dbReference>
<dbReference type="InterPro" id="IPR018163">
    <property type="entry name" value="Thr/Ala-tRNA-synth_IIc_edit"/>
</dbReference>
<dbReference type="Proteomes" id="UP000593564">
    <property type="component" value="Unassembled WGS sequence"/>
</dbReference>
<dbReference type="GO" id="GO:0000166">
    <property type="term" value="F:nucleotide binding"/>
    <property type="evidence" value="ECO:0007669"/>
    <property type="project" value="InterPro"/>
</dbReference>
<dbReference type="SUPFAM" id="SSF55186">
    <property type="entry name" value="ThrRS/AlaRS common domain"/>
    <property type="match status" value="1"/>
</dbReference>
<accession>A0A7J7H9Y9</accession>
<dbReference type="Gene3D" id="3.30.980.10">
    <property type="entry name" value="Threonyl-trna Synthetase, Chain A, domain 2"/>
    <property type="match status" value="1"/>
</dbReference>
<reference evidence="2 3" key="2">
    <citation type="submission" date="2020-07" db="EMBL/GenBank/DDBJ databases">
        <title>Genome assembly of wild tea tree DASZ reveals pedigree and selection history of tea varieties.</title>
        <authorList>
            <person name="Zhang W."/>
        </authorList>
    </citation>
    <scope>NUCLEOTIDE SEQUENCE [LARGE SCALE GENOMIC DNA]</scope>
    <source>
        <strain evidence="3">cv. G240</strain>
        <tissue evidence="2">Leaf</tissue>
    </source>
</reference>
<reference evidence="3" key="1">
    <citation type="journal article" date="2020" name="Nat. Commun.">
        <title>Genome assembly of wild tea tree DASZ reveals pedigree and selection history of tea varieties.</title>
        <authorList>
            <person name="Zhang W."/>
            <person name="Zhang Y."/>
            <person name="Qiu H."/>
            <person name="Guo Y."/>
            <person name="Wan H."/>
            <person name="Zhang X."/>
            <person name="Scossa F."/>
            <person name="Alseekh S."/>
            <person name="Zhang Q."/>
            <person name="Wang P."/>
            <person name="Xu L."/>
            <person name="Schmidt M.H."/>
            <person name="Jia X."/>
            <person name="Li D."/>
            <person name="Zhu A."/>
            <person name="Guo F."/>
            <person name="Chen W."/>
            <person name="Ni D."/>
            <person name="Usadel B."/>
            <person name="Fernie A.R."/>
            <person name="Wen W."/>
        </authorList>
    </citation>
    <scope>NUCLEOTIDE SEQUENCE [LARGE SCALE GENOMIC DNA]</scope>
    <source>
        <strain evidence="3">cv. G240</strain>
    </source>
</reference>
<dbReference type="GO" id="GO:0009570">
    <property type="term" value="C:chloroplast stroma"/>
    <property type="evidence" value="ECO:0007669"/>
    <property type="project" value="TreeGrafter"/>
</dbReference>
<keyword evidence="3" id="KW-1185">Reference proteome</keyword>
<organism evidence="2 3">
    <name type="scientific">Camellia sinensis</name>
    <name type="common">Tea plant</name>
    <name type="synonym">Thea sinensis</name>
    <dbReference type="NCBI Taxonomy" id="4442"/>
    <lineage>
        <taxon>Eukaryota</taxon>
        <taxon>Viridiplantae</taxon>
        <taxon>Streptophyta</taxon>
        <taxon>Embryophyta</taxon>
        <taxon>Tracheophyta</taxon>
        <taxon>Spermatophyta</taxon>
        <taxon>Magnoliopsida</taxon>
        <taxon>eudicotyledons</taxon>
        <taxon>Gunneridae</taxon>
        <taxon>Pentapetalae</taxon>
        <taxon>asterids</taxon>
        <taxon>Ericales</taxon>
        <taxon>Theaceae</taxon>
        <taxon>Camellia</taxon>
    </lineage>
</organism>
<dbReference type="Gene3D" id="3.30.930.10">
    <property type="entry name" value="Bira Bifunctional Protein, Domain 2"/>
    <property type="match status" value="2"/>
</dbReference>
<keyword evidence="1" id="KW-0648">Protein biosynthesis</keyword>
<evidence type="ECO:0008006" key="4">
    <source>
        <dbReference type="Google" id="ProtNLM"/>
    </source>
</evidence>
<gene>
    <name evidence="2" type="ORF">HYC85_014543</name>
</gene>
<comment type="caution">
    <text evidence="2">The sequence shown here is derived from an EMBL/GenBank/DDBJ whole genome shotgun (WGS) entry which is preliminary data.</text>
</comment>
<evidence type="ECO:0000256" key="1">
    <source>
        <dbReference type="ARBA" id="ARBA00022917"/>
    </source>
</evidence>
<proteinExistence type="predicted"/>